<dbReference type="RefSeq" id="WP_007786967.1">
    <property type="nucleotide sequence ID" value="NZ_CM001441.1"/>
</dbReference>
<sequence>MLPEDKLREEVRYLTQSMTAKELEKAIKYLKSLFGQTMEEALSYPLYDEEDLTEEDEISIVQGEEDVIAGRIHSLDEIKKQLGDL</sequence>
<evidence type="ECO:0000313" key="2">
    <source>
        <dbReference type="Proteomes" id="UP000005104"/>
    </source>
</evidence>
<accession>H5XZE1</accession>
<proteinExistence type="predicted"/>
<gene>
    <name evidence="1" type="ORF">DesyoDRAFT_4905</name>
</gene>
<name>H5XZE1_9FIRM</name>
<dbReference type="AlphaFoldDB" id="H5XZE1"/>
<reference evidence="1 2" key="1">
    <citation type="submission" date="2011-11" db="EMBL/GenBank/DDBJ databases">
        <title>The Noncontiguous Finished genome of Desulfosporosinus youngiae DSM 17734.</title>
        <authorList>
            <consortium name="US DOE Joint Genome Institute (JGI-PGF)"/>
            <person name="Lucas S."/>
            <person name="Han J."/>
            <person name="Lapidus A."/>
            <person name="Cheng J.-F."/>
            <person name="Goodwin L."/>
            <person name="Pitluck S."/>
            <person name="Peters L."/>
            <person name="Ovchinnikova G."/>
            <person name="Lu M."/>
            <person name="Land M.L."/>
            <person name="Hauser L."/>
            <person name="Pester M."/>
            <person name="Spring S."/>
            <person name="Ollivier B."/>
            <person name="Rattei T."/>
            <person name="Klenk H.-P."/>
            <person name="Wagner M."/>
            <person name="Loy A."/>
            <person name="Woyke T.J."/>
        </authorList>
    </citation>
    <scope>NUCLEOTIDE SEQUENCE [LARGE SCALE GENOMIC DNA]</scope>
    <source>
        <strain evidence="1 2">DSM 17734</strain>
    </source>
</reference>
<dbReference type="Proteomes" id="UP000005104">
    <property type="component" value="Chromosome"/>
</dbReference>
<evidence type="ECO:0000313" key="1">
    <source>
        <dbReference type="EMBL" id="EHQ91847.1"/>
    </source>
</evidence>
<organism evidence="1 2">
    <name type="scientific">Desulfosporosinus youngiae DSM 17734</name>
    <dbReference type="NCBI Taxonomy" id="768710"/>
    <lineage>
        <taxon>Bacteria</taxon>
        <taxon>Bacillati</taxon>
        <taxon>Bacillota</taxon>
        <taxon>Clostridia</taxon>
        <taxon>Eubacteriales</taxon>
        <taxon>Desulfitobacteriaceae</taxon>
        <taxon>Desulfosporosinus</taxon>
    </lineage>
</organism>
<dbReference type="EMBL" id="CM001441">
    <property type="protein sequence ID" value="EHQ91847.1"/>
    <property type="molecule type" value="Genomic_DNA"/>
</dbReference>
<dbReference type="HOGENOM" id="CLU_2507321_0_0_9"/>
<keyword evidence="2" id="KW-1185">Reference proteome</keyword>
<protein>
    <submittedName>
        <fullName evidence="1">Uncharacterized protein</fullName>
    </submittedName>
</protein>